<keyword evidence="4 8" id="KW-0493">Microtubule</keyword>
<feature type="region of interest" description="Disordered" evidence="12">
    <location>
        <begin position="1077"/>
        <end position="1131"/>
    </location>
</feature>
<feature type="repeat" description="WD" evidence="10">
    <location>
        <begin position="11"/>
        <end position="53"/>
    </location>
</feature>
<feature type="domain" description="Bromo" evidence="13">
    <location>
        <begin position="1181"/>
        <end position="1251"/>
    </location>
</feature>
<comment type="function">
    <text evidence="8">May participate in a complex which severs microtubules in an ATP-dependent manner. Microtubule severing may promote rapid reorganization of cellular microtubule arrays.</text>
</comment>
<keyword evidence="15" id="KW-1185">Reference proteome</keyword>
<feature type="repeat" description="WD" evidence="10">
    <location>
        <begin position="54"/>
        <end position="95"/>
    </location>
</feature>
<dbReference type="GO" id="GO:0051013">
    <property type="term" value="P:microtubule severing"/>
    <property type="evidence" value="ECO:0007669"/>
    <property type="project" value="UniProtKB-UniRule"/>
</dbReference>
<evidence type="ECO:0000256" key="7">
    <source>
        <dbReference type="ARBA" id="ARBA00023212"/>
    </source>
</evidence>
<feature type="compositionally biased region" description="Basic residues" evidence="12">
    <location>
        <begin position="1109"/>
        <end position="1118"/>
    </location>
</feature>
<dbReference type="InterPro" id="IPR019775">
    <property type="entry name" value="WD40_repeat_CS"/>
</dbReference>
<dbReference type="FunFam" id="2.130.10.10:FF:000183">
    <property type="entry name" value="Katanin p80 WD40 repeat-containing subunit B1"/>
    <property type="match status" value="1"/>
</dbReference>
<dbReference type="InterPro" id="IPR026962">
    <property type="entry name" value="KTNB1"/>
</dbReference>
<dbReference type="InterPro" id="IPR015943">
    <property type="entry name" value="WD40/YVTN_repeat-like_dom_sf"/>
</dbReference>
<dbReference type="PROSITE" id="PS50294">
    <property type="entry name" value="WD_REPEATS_REGION"/>
    <property type="match status" value="4"/>
</dbReference>
<dbReference type="HAMAP" id="MF_03022">
    <property type="entry name" value="Katanin_p80_B1"/>
    <property type="match status" value="1"/>
</dbReference>
<feature type="coiled-coil region" evidence="11">
    <location>
        <begin position="977"/>
        <end position="1004"/>
    </location>
</feature>
<dbReference type="PANTHER" id="PTHR19845">
    <property type="entry name" value="KATANIN P80 SUBUNIT"/>
    <property type="match status" value="1"/>
</dbReference>
<keyword evidence="3 10" id="KW-0853">WD repeat</keyword>
<dbReference type="EMBL" id="JACTNZ010000013">
    <property type="protein sequence ID" value="KAG5516834.1"/>
    <property type="molecule type" value="Genomic_DNA"/>
</dbReference>
<keyword evidence="2 8" id="KW-0963">Cytoplasm</keyword>
<feature type="compositionally biased region" description="Basic and acidic residues" evidence="12">
    <location>
        <begin position="422"/>
        <end position="436"/>
    </location>
</feature>
<feature type="compositionally biased region" description="Basic and acidic residues" evidence="12">
    <location>
        <begin position="1077"/>
        <end position="1091"/>
    </location>
</feature>
<evidence type="ECO:0000256" key="6">
    <source>
        <dbReference type="ARBA" id="ARBA00023117"/>
    </source>
</evidence>
<dbReference type="PRINTS" id="PR00320">
    <property type="entry name" value="GPROTEINBRPT"/>
</dbReference>
<keyword evidence="6 9" id="KW-0103">Bromodomain</keyword>
<dbReference type="FunFam" id="2.130.10.10:FF:000897">
    <property type="entry name" value="Katanin p80 WD40 repeat-containing subunit B1 homolog"/>
    <property type="match status" value="1"/>
</dbReference>
<evidence type="ECO:0000256" key="2">
    <source>
        <dbReference type="ARBA" id="ARBA00022490"/>
    </source>
</evidence>
<feature type="region of interest" description="Disordered" evidence="12">
    <location>
        <begin position="1330"/>
        <end position="1399"/>
    </location>
</feature>
<evidence type="ECO:0000313" key="15">
    <source>
        <dbReference type="Proteomes" id="UP000823749"/>
    </source>
</evidence>
<dbReference type="PROSITE" id="PS50014">
    <property type="entry name" value="BROMODOMAIN_2"/>
    <property type="match status" value="1"/>
</dbReference>
<protein>
    <recommendedName>
        <fullName evidence="8">Katanin p80 WD40 repeat-containing subunit B1 homolog</fullName>
    </recommendedName>
</protein>
<dbReference type="CDD" id="cd00200">
    <property type="entry name" value="WD40"/>
    <property type="match status" value="1"/>
</dbReference>
<feature type="repeat" description="WD" evidence="10">
    <location>
        <begin position="138"/>
        <end position="179"/>
    </location>
</feature>
<sequence length="1399" mass="154961">MAIRGYKLQEFVAHSGSVNCLSIGKKTCRLFATGGDDQKVNVWSIGKSTSLMGLSGHASPVESVTFNSAEVLVLAGASAGVVKLWDLEETKMVRTLTGHRSNCTAVEFHPFGEFFASGATDTNLKVWDIRKKGCIHTYKGHTQGISAVKFTPDGRWVVSGGLDNVVKVWDLTAGKLLHDFKFHEGHIRSLDFHPLEFLLATGSADRTVKFWDLETFELIGSVRPEATGVRSITFHPDGRTLFCGLDDSLKVYTWEPIVCHDAVDMGWSALGDLCIHDGNLMGCSYFRNSVAVWAADISLIKPYGVGLLPEQDSQFEQKHDLQESPLRKVGSHRRTASSLRCSSPEYETKEIKTIYVDTAGANPVASKRAGSYTSPKVVPPSDSKEMNSLPNQKQSPAVGVHAKSVGQTNAKSFIVPSVVPRDCPDGKDSTNARRESNTSARAGIGMPLRPPHVRRPSATKFDADMLSVPSESEPYRKTSVDTAVDPTFHDRLVADDNAKDTSAEKHLDIKSVAQKLNKVLSPKTPSSKKNCPESLNGTEGTKAVKYVNGVAVVRGRTRSLVERFEMKERSSTDEFQAPDTSPESLSEVAKTSPMLNGHPPITGQELPSSNAGNLTVDVIGIGIRSGANNSHPQMTGQKVPSANDVNHTEDLMQNHDVLLSTLRSRLTKLQVVRHFWERNDIKGAIDAVKKFPDHSVSIYWRISNMLLVLFLMVQADLISILMEKMEILSLDLFSCLLPVLLCLLDSKIERHGNISLEMLLKLVAVFGPVVRSTISAPPAVGVDLHAEQRRGGLLAKCAQELNLNHVHIEDNFVFLVSTLCCHLHHLCISKHYSFESSEKAAAGTRTAFSGVHFALTTTSLATNQVMVRVSGNVSRGGRRYRNTKRGWWWYRGRKGGLRMVVVARGRRRWGTWEELILGGAVLRHGTQSWGAVASELRARTLFPYSFTPEACKAKYEDLKQRYSGCKAWFEELRKKRVAELRQELEKSDDSIGSLECKLESLKAEKENCCHLGYGSSRTASPVPILTSERVESSGKETSKDGLSAGSFCQIPESVAEMSRHPDSDSSEQEKISAIKKSVDEISESSKQEKLPGNENLAETSNEQGVTLLQKRRGKRKRKDYYNREPRELSVGESENLGSTNVVENSTSECGPMVRSSSMNDYEIGSCGVGNGDLRDIFTSVAENKHALVFRRRLDSQKRARYKKTVRWHMDFDTIRARISSCSITSVKELFRDLLLLANNALVFYSKRTREYKTALLLRDIVTKAYRQHCMESSTRSASPLFPPSPMCNPPVKPRSVRLCNRKLPAKLPNAENVIDGIPQVRENPRNVENMSFGTRKRLGNPSNAENSEVCRMQSNSEPGPSPESMFGKKSCIRARKVGCGSSRGRPKGPIEDRKRARRR</sequence>
<evidence type="ECO:0000313" key="14">
    <source>
        <dbReference type="EMBL" id="KAG5516834.1"/>
    </source>
</evidence>
<evidence type="ECO:0000256" key="12">
    <source>
        <dbReference type="SAM" id="MobiDB-lite"/>
    </source>
</evidence>
<feature type="region of interest" description="Disordered" evidence="12">
    <location>
        <begin position="417"/>
        <end position="456"/>
    </location>
</feature>
<dbReference type="Pfam" id="PF00400">
    <property type="entry name" value="WD40"/>
    <property type="match status" value="6"/>
</dbReference>
<dbReference type="Proteomes" id="UP000823749">
    <property type="component" value="Chromosome 13"/>
</dbReference>
<dbReference type="Pfam" id="PF00439">
    <property type="entry name" value="Bromodomain"/>
    <property type="match status" value="1"/>
</dbReference>
<comment type="similarity">
    <text evidence="8">Belongs to the WD repeat KATNB1 family.</text>
</comment>
<dbReference type="InterPro" id="IPR001680">
    <property type="entry name" value="WD40_rpt"/>
</dbReference>
<feature type="region of interest" description="Disordered" evidence="12">
    <location>
        <begin position="321"/>
        <end position="342"/>
    </location>
</feature>
<dbReference type="PROSITE" id="PS50082">
    <property type="entry name" value="WD_REPEATS_2"/>
    <property type="match status" value="5"/>
</dbReference>
<dbReference type="InterPro" id="IPR036427">
    <property type="entry name" value="Bromodomain-like_sf"/>
</dbReference>
<feature type="region of interest" description="Disordered" evidence="12">
    <location>
        <begin position="365"/>
        <end position="394"/>
    </location>
</feature>
<dbReference type="GO" id="GO:0008352">
    <property type="term" value="C:katanin complex"/>
    <property type="evidence" value="ECO:0007669"/>
    <property type="project" value="InterPro"/>
</dbReference>
<feature type="compositionally biased region" description="Basic and acidic residues" evidence="12">
    <location>
        <begin position="1028"/>
        <end position="1039"/>
    </location>
</feature>
<evidence type="ECO:0000256" key="4">
    <source>
        <dbReference type="ARBA" id="ARBA00022701"/>
    </source>
</evidence>
<dbReference type="GO" id="GO:0007019">
    <property type="term" value="P:microtubule depolymerization"/>
    <property type="evidence" value="ECO:0007669"/>
    <property type="project" value="TreeGrafter"/>
</dbReference>
<accession>A0AAV6HVA4</accession>
<dbReference type="InterPro" id="IPR036322">
    <property type="entry name" value="WD40_repeat_dom_sf"/>
</dbReference>
<keyword evidence="11" id="KW-0175">Coiled coil</keyword>
<proteinExistence type="inferred from homology"/>
<dbReference type="GO" id="GO:0005737">
    <property type="term" value="C:cytoplasm"/>
    <property type="evidence" value="ECO:0007669"/>
    <property type="project" value="UniProtKB-UniRule"/>
</dbReference>
<keyword evidence="7 8" id="KW-0206">Cytoskeleton</keyword>
<feature type="region of interest" description="Disordered" evidence="12">
    <location>
        <begin position="1020"/>
        <end position="1046"/>
    </location>
</feature>
<evidence type="ECO:0000256" key="9">
    <source>
        <dbReference type="PROSITE-ProRule" id="PRU00035"/>
    </source>
</evidence>
<dbReference type="SUPFAM" id="SSF47370">
    <property type="entry name" value="Bromodomain"/>
    <property type="match status" value="1"/>
</dbReference>
<dbReference type="InterPro" id="IPR028021">
    <property type="entry name" value="Katanin_C-terminal"/>
</dbReference>
<evidence type="ECO:0000256" key="1">
    <source>
        <dbReference type="ARBA" id="ARBA00004245"/>
    </source>
</evidence>
<gene>
    <name evidence="14" type="ORF">RHGRI_037534</name>
</gene>
<dbReference type="GO" id="GO:0051510">
    <property type="term" value="P:regulation of unidimensional cell growth"/>
    <property type="evidence" value="ECO:0007669"/>
    <property type="project" value="UniProtKB-ARBA"/>
</dbReference>
<dbReference type="Gene3D" id="1.20.920.10">
    <property type="entry name" value="Bromodomain-like"/>
    <property type="match status" value="1"/>
</dbReference>
<reference evidence="14 15" key="1">
    <citation type="submission" date="2020-08" db="EMBL/GenBank/DDBJ databases">
        <title>Plant Genome Project.</title>
        <authorList>
            <person name="Zhang R.-G."/>
        </authorList>
    </citation>
    <scope>NUCLEOTIDE SEQUENCE [LARGE SCALE GENOMIC DNA]</scope>
    <source>
        <strain evidence="14">WSP0</strain>
        <tissue evidence="14">Leaf</tissue>
    </source>
</reference>
<dbReference type="GO" id="GO:0005874">
    <property type="term" value="C:microtubule"/>
    <property type="evidence" value="ECO:0007669"/>
    <property type="project" value="UniProtKB-KW"/>
</dbReference>
<evidence type="ECO:0000256" key="8">
    <source>
        <dbReference type="HAMAP-Rule" id="MF_03022"/>
    </source>
</evidence>
<evidence type="ECO:0000256" key="10">
    <source>
        <dbReference type="PROSITE-ProRule" id="PRU00221"/>
    </source>
</evidence>
<comment type="caution">
    <text evidence="14">The sequence shown here is derived from an EMBL/GenBank/DDBJ whole genome shotgun (WGS) entry which is preliminary data.</text>
</comment>
<feature type="repeat" description="WD" evidence="10">
    <location>
        <begin position="96"/>
        <end position="137"/>
    </location>
</feature>
<feature type="compositionally biased region" description="Polar residues" evidence="12">
    <location>
        <begin position="1096"/>
        <end position="1106"/>
    </location>
</feature>
<dbReference type="Gene3D" id="2.130.10.10">
    <property type="entry name" value="YVTN repeat-like/Quinoprotein amine dehydrogenase"/>
    <property type="match status" value="2"/>
</dbReference>
<dbReference type="SUPFAM" id="SSF50978">
    <property type="entry name" value="WD40 repeat-like"/>
    <property type="match status" value="1"/>
</dbReference>
<dbReference type="PROSITE" id="PS00678">
    <property type="entry name" value="WD_REPEATS_1"/>
    <property type="match status" value="2"/>
</dbReference>
<evidence type="ECO:0000256" key="3">
    <source>
        <dbReference type="ARBA" id="ARBA00022574"/>
    </source>
</evidence>
<evidence type="ECO:0000256" key="5">
    <source>
        <dbReference type="ARBA" id="ARBA00022737"/>
    </source>
</evidence>
<feature type="compositionally biased region" description="Polar residues" evidence="12">
    <location>
        <begin position="1340"/>
        <end position="1358"/>
    </location>
</feature>
<dbReference type="GO" id="GO:0008017">
    <property type="term" value="F:microtubule binding"/>
    <property type="evidence" value="ECO:0007669"/>
    <property type="project" value="UniProtKB-UniRule"/>
</dbReference>
<dbReference type="SMART" id="SM00320">
    <property type="entry name" value="WD40"/>
    <property type="match status" value="6"/>
</dbReference>
<keyword evidence="5" id="KW-0677">Repeat</keyword>
<evidence type="ECO:0000256" key="11">
    <source>
        <dbReference type="SAM" id="Coils"/>
    </source>
</evidence>
<organism evidence="14 15">
    <name type="scientific">Rhododendron griersonianum</name>
    <dbReference type="NCBI Taxonomy" id="479676"/>
    <lineage>
        <taxon>Eukaryota</taxon>
        <taxon>Viridiplantae</taxon>
        <taxon>Streptophyta</taxon>
        <taxon>Embryophyta</taxon>
        <taxon>Tracheophyta</taxon>
        <taxon>Spermatophyta</taxon>
        <taxon>Magnoliopsida</taxon>
        <taxon>eudicotyledons</taxon>
        <taxon>Gunneridae</taxon>
        <taxon>Pentapetalae</taxon>
        <taxon>asterids</taxon>
        <taxon>Ericales</taxon>
        <taxon>Ericaceae</taxon>
        <taxon>Ericoideae</taxon>
        <taxon>Rhodoreae</taxon>
        <taxon>Rhododendron</taxon>
    </lineage>
</organism>
<dbReference type="InterPro" id="IPR020472">
    <property type="entry name" value="WD40_PAC1"/>
</dbReference>
<evidence type="ECO:0000259" key="13">
    <source>
        <dbReference type="PROSITE" id="PS50014"/>
    </source>
</evidence>
<dbReference type="SMART" id="SM00297">
    <property type="entry name" value="BROMO"/>
    <property type="match status" value="1"/>
</dbReference>
<feature type="compositionally biased region" description="Basic and acidic residues" evidence="12">
    <location>
        <begin position="1119"/>
        <end position="1129"/>
    </location>
</feature>
<comment type="subcellular location">
    <subcellularLocation>
        <location evidence="1 8">Cytoplasm</location>
        <location evidence="1 8">Cytoskeleton</location>
    </subcellularLocation>
</comment>
<dbReference type="InterPro" id="IPR001487">
    <property type="entry name" value="Bromodomain"/>
</dbReference>
<feature type="compositionally biased region" description="Basic and acidic residues" evidence="12">
    <location>
        <begin position="1388"/>
        <end position="1399"/>
    </location>
</feature>
<dbReference type="Pfam" id="PF13925">
    <property type="entry name" value="Katanin_con80"/>
    <property type="match status" value="2"/>
</dbReference>
<feature type="repeat" description="WD" evidence="10">
    <location>
        <begin position="180"/>
        <end position="221"/>
    </location>
</feature>
<name>A0AAV6HVA4_9ERIC</name>
<dbReference type="PANTHER" id="PTHR19845:SF15">
    <property type="entry name" value="KATANIN P80 WD40 REPEAT-CONTAINING SUBUNIT B1 HOMOLOG KTN80.2"/>
    <property type="match status" value="1"/>
</dbReference>